<keyword evidence="4" id="KW-0804">Transcription</keyword>
<dbReference type="EMBL" id="QQAX01000009">
    <property type="protein sequence ID" value="RDI44565.1"/>
    <property type="molecule type" value="Genomic_DNA"/>
</dbReference>
<accession>A0A370GLH4</accession>
<keyword evidence="6" id="KW-1185">Reference proteome</keyword>
<dbReference type="GO" id="GO:0003677">
    <property type="term" value="F:DNA binding"/>
    <property type="evidence" value="ECO:0007669"/>
    <property type="project" value="UniProtKB-KW"/>
</dbReference>
<evidence type="ECO:0000256" key="4">
    <source>
        <dbReference type="ARBA" id="ARBA00023163"/>
    </source>
</evidence>
<dbReference type="InterPro" id="IPR036390">
    <property type="entry name" value="WH_DNA-bd_sf"/>
</dbReference>
<evidence type="ECO:0000256" key="2">
    <source>
        <dbReference type="ARBA" id="ARBA00023015"/>
    </source>
</evidence>
<sequence length="128" mass="14530">MSEKFYLTPVEHELMEILWALGQGTVREVIACLPSDRHLAYTSVSTILRILQQKKILTVKKSGRHHVYIPILSKETFATHSLKKIVNLAFSGNSASLVAHLVEKHPLSLDELKVIRQLLEEKQKEFGS</sequence>
<proteinExistence type="inferred from homology"/>
<dbReference type="InterPro" id="IPR005650">
    <property type="entry name" value="BlaI_family"/>
</dbReference>
<reference evidence="5 6" key="1">
    <citation type="submission" date="2018-07" db="EMBL/GenBank/DDBJ databases">
        <title>Genomic Encyclopedia of Type Strains, Phase IV (KMG-IV): sequencing the most valuable type-strain genomes for metagenomic binning, comparative biology and taxonomic classification.</title>
        <authorList>
            <person name="Goeker M."/>
        </authorList>
    </citation>
    <scope>NUCLEOTIDE SEQUENCE [LARGE SCALE GENOMIC DNA]</scope>
    <source>
        <strain evidence="5 6">DSM 16500</strain>
    </source>
</reference>
<evidence type="ECO:0000313" key="5">
    <source>
        <dbReference type="EMBL" id="RDI44565.1"/>
    </source>
</evidence>
<gene>
    <name evidence="5" type="ORF">C8D86_10947</name>
</gene>
<name>A0A370GLH4_9COXI</name>
<dbReference type="InterPro" id="IPR036388">
    <property type="entry name" value="WH-like_DNA-bd_sf"/>
</dbReference>
<evidence type="ECO:0000256" key="1">
    <source>
        <dbReference type="ARBA" id="ARBA00011046"/>
    </source>
</evidence>
<evidence type="ECO:0000256" key="3">
    <source>
        <dbReference type="ARBA" id="ARBA00023125"/>
    </source>
</evidence>
<comment type="similarity">
    <text evidence="1">Belongs to the BlaI transcriptional regulatory family.</text>
</comment>
<keyword evidence="3" id="KW-0238">DNA-binding</keyword>
<dbReference type="Pfam" id="PF03965">
    <property type="entry name" value="Penicillinase_R"/>
    <property type="match status" value="1"/>
</dbReference>
<evidence type="ECO:0000313" key="6">
    <source>
        <dbReference type="Proteomes" id="UP000254720"/>
    </source>
</evidence>
<protein>
    <submittedName>
        <fullName evidence="5">Putative transcriptional regulator</fullName>
    </submittedName>
</protein>
<dbReference type="Gene3D" id="1.10.4040.10">
    <property type="entry name" value="Penicillinase repressor domain"/>
    <property type="match status" value="1"/>
</dbReference>
<dbReference type="RefSeq" id="WP_114834241.1">
    <property type="nucleotide sequence ID" value="NZ_LR699114.1"/>
</dbReference>
<organism evidence="5 6">
    <name type="scientific">Aquicella lusitana</name>
    <dbReference type="NCBI Taxonomy" id="254246"/>
    <lineage>
        <taxon>Bacteria</taxon>
        <taxon>Pseudomonadati</taxon>
        <taxon>Pseudomonadota</taxon>
        <taxon>Gammaproteobacteria</taxon>
        <taxon>Legionellales</taxon>
        <taxon>Coxiellaceae</taxon>
        <taxon>Aquicella</taxon>
    </lineage>
</organism>
<comment type="caution">
    <text evidence="5">The sequence shown here is derived from an EMBL/GenBank/DDBJ whole genome shotgun (WGS) entry which is preliminary data.</text>
</comment>
<keyword evidence="2" id="KW-0805">Transcription regulation</keyword>
<dbReference type="GO" id="GO:0045892">
    <property type="term" value="P:negative regulation of DNA-templated transcription"/>
    <property type="evidence" value="ECO:0007669"/>
    <property type="project" value="InterPro"/>
</dbReference>
<dbReference type="OrthoDB" id="9813558at2"/>
<dbReference type="Gene3D" id="1.10.10.10">
    <property type="entry name" value="Winged helix-like DNA-binding domain superfamily/Winged helix DNA-binding domain"/>
    <property type="match status" value="1"/>
</dbReference>
<dbReference type="Proteomes" id="UP000254720">
    <property type="component" value="Unassembled WGS sequence"/>
</dbReference>
<dbReference type="PIRSF" id="PIRSF019455">
    <property type="entry name" value="CopR_AtkY"/>
    <property type="match status" value="1"/>
</dbReference>
<dbReference type="SUPFAM" id="SSF46785">
    <property type="entry name" value="Winged helix' DNA-binding domain"/>
    <property type="match status" value="1"/>
</dbReference>
<dbReference type="AlphaFoldDB" id="A0A370GLH4"/>